<dbReference type="EMBL" id="JBHTAP010000001">
    <property type="protein sequence ID" value="MFC7236120.1"/>
    <property type="molecule type" value="Genomic_DNA"/>
</dbReference>
<feature type="transmembrane region" description="Helical" evidence="1">
    <location>
        <begin position="289"/>
        <end position="306"/>
    </location>
</feature>
<feature type="transmembrane region" description="Helical" evidence="1">
    <location>
        <begin position="21"/>
        <end position="40"/>
    </location>
</feature>
<gene>
    <name evidence="2" type="ORF">ACFQJ4_12410</name>
</gene>
<feature type="transmembrane region" description="Helical" evidence="1">
    <location>
        <begin position="260"/>
        <end position="277"/>
    </location>
</feature>
<dbReference type="RefSeq" id="WP_276234271.1">
    <property type="nucleotide sequence ID" value="NZ_CP119802.1"/>
</dbReference>
<feature type="transmembrane region" description="Helical" evidence="1">
    <location>
        <begin position="85"/>
        <end position="108"/>
    </location>
</feature>
<keyword evidence="3" id="KW-1185">Reference proteome</keyword>
<protein>
    <recommendedName>
        <fullName evidence="4">Glycosyltransferase RgtA/B/C/D-like domain-containing protein</fullName>
    </recommendedName>
</protein>
<name>A0ABD5ZS95_9EURY</name>
<sequence>MGAHAHDAARERRPGTDYAKWLLVAGFLALAGALAAAHTTPARGYELSIYAGTPLAFWVGTGVAVVAAVVALVVLDAAGALRGAALLLVSLAGFGVWALPVVRGYYYFGSGDALSHLGYAAEIAAGDLSTLDLLYPGLHTTGLAVSAVTGVRLGLAVELVVVAFLAAFLVFVPLCVRTLADGRAAVAVGAVAALLVLPVNNVSVHPVAHPTTQAILLAPALVYLLARYATAPTRGRSAAPYAVLLVVVGSSLVLLHPQQALNAVLLLAAVSGAQLAARRYRPAHRVATHRLVAGPTVLLAALWVGWSVRHERVSGSVEGVAASLAGGAAVADEATQRAGSLADLGGSIGELFVKLFGVSLVFVAVTGVVALLVRRRGFGSRSDRDALRAYLTVSLLPLAALFVVFFAASVTTQYFRHLGFLMVVATVVGAAGLADAGEWLARRWSPGVARAGLAVVLLACVAAQAPAMYASPYVYQDNAQVTEMRWTGYAATFETRDPGVPFTGIRGGPTRYVDAYYGPTSATAATFPGKETVVPPPDFGPGLATAYDEARYLPVTRADYLRETRLYDGFRYGEAGFEALDSSPGIARVRTNGEYRLYLLSGSD</sequence>
<keyword evidence="1" id="KW-1133">Transmembrane helix</keyword>
<feature type="transmembrane region" description="Helical" evidence="1">
    <location>
        <begin position="207"/>
        <end position="226"/>
    </location>
</feature>
<dbReference type="CDD" id="cd22231">
    <property type="entry name" value="RHH_NikR_HicB-like"/>
    <property type="match status" value="1"/>
</dbReference>
<feature type="transmembrane region" description="Helical" evidence="1">
    <location>
        <begin position="55"/>
        <end position="78"/>
    </location>
</feature>
<proteinExistence type="predicted"/>
<evidence type="ECO:0008006" key="4">
    <source>
        <dbReference type="Google" id="ProtNLM"/>
    </source>
</evidence>
<feature type="transmembrane region" description="Helical" evidence="1">
    <location>
        <begin position="351"/>
        <end position="374"/>
    </location>
</feature>
<evidence type="ECO:0000256" key="1">
    <source>
        <dbReference type="SAM" id="Phobius"/>
    </source>
</evidence>
<evidence type="ECO:0000313" key="3">
    <source>
        <dbReference type="Proteomes" id="UP001596398"/>
    </source>
</evidence>
<evidence type="ECO:0000313" key="2">
    <source>
        <dbReference type="EMBL" id="MFC7236120.1"/>
    </source>
</evidence>
<feature type="transmembrane region" description="Helical" evidence="1">
    <location>
        <begin position="386"/>
        <end position="408"/>
    </location>
</feature>
<organism evidence="2 3">
    <name type="scientific">Halosegnis marinus</name>
    <dbReference type="NCBI Taxonomy" id="3034023"/>
    <lineage>
        <taxon>Archaea</taxon>
        <taxon>Methanobacteriati</taxon>
        <taxon>Methanobacteriota</taxon>
        <taxon>Stenosarchaea group</taxon>
        <taxon>Halobacteria</taxon>
        <taxon>Halobacteriales</taxon>
        <taxon>Natronomonadaceae</taxon>
        <taxon>Halosegnis</taxon>
    </lineage>
</organism>
<keyword evidence="1" id="KW-0812">Transmembrane</keyword>
<dbReference type="GeneID" id="79267826"/>
<accession>A0ABD5ZS95</accession>
<keyword evidence="1" id="KW-0472">Membrane</keyword>
<feature type="transmembrane region" description="Helical" evidence="1">
    <location>
        <begin position="153"/>
        <end position="172"/>
    </location>
</feature>
<dbReference type="AlphaFoldDB" id="A0ABD5ZS95"/>
<feature type="transmembrane region" description="Helical" evidence="1">
    <location>
        <begin position="238"/>
        <end position="254"/>
    </location>
</feature>
<feature type="transmembrane region" description="Helical" evidence="1">
    <location>
        <begin position="448"/>
        <end position="469"/>
    </location>
</feature>
<reference evidence="2 3" key="1">
    <citation type="journal article" date="2019" name="Int. J. Syst. Evol. Microbiol.">
        <title>The Global Catalogue of Microorganisms (GCM) 10K type strain sequencing project: providing services to taxonomists for standard genome sequencing and annotation.</title>
        <authorList>
            <consortium name="The Broad Institute Genomics Platform"/>
            <consortium name="The Broad Institute Genome Sequencing Center for Infectious Disease"/>
            <person name="Wu L."/>
            <person name="Ma J."/>
        </authorList>
    </citation>
    <scope>NUCLEOTIDE SEQUENCE [LARGE SCALE GENOMIC DNA]</scope>
    <source>
        <strain evidence="2 3">DT85</strain>
    </source>
</reference>
<feature type="transmembrane region" description="Helical" evidence="1">
    <location>
        <begin position="184"/>
        <end position="201"/>
    </location>
</feature>
<dbReference type="Proteomes" id="UP001596398">
    <property type="component" value="Unassembled WGS sequence"/>
</dbReference>
<comment type="caution">
    <text evidence="2">The sequence shown here is derived from an EMBL/GenBank/DDBJ whole genome shotgun (WGS) entry which is preliminary data.</text>
</comment>
<feature type="transmembrane region" description="Helical" evidence="1">
    <location>
        <begin position="414"/>
        <end position="436"/>
    </location>
</feature>